<reference evidence="2" key="1">
    <citation type="submission" date="2022-11" db="UniProtKB">
        <authorList>
            <consortium name="WormBaseParasite"/>
        </authorList>
    </citation>
    <scope>IDENTIFICATION</scope>
</reference>
<sequence>MLAGKRVKGFLSDVTGVLYDSSHGGGAAISGSIEAVKRLYAESKVKFLSNESTATREKFVRKLEKLGFELKPDDLITPAPSCAKYIKEHNLRPHLLVYDDVIPEFDGCDFSNPNCVVVGDAEENFTYENLNKAFRLLHGNPDIPLLSLGTGKFYQRTDGPCIDVGAFTAALIYATGCKHIEMGKPSKEYFYNALEALGEKPEDVVMIGDDIVSDIGGAQKLGMRGIQVRTGKYMKSWENHPEVKPTLIADNLFSAVQTVLDSKTTH</sequence>
<organism evidence="1 2">
    <name type="scientific">Panagrolaimus sp. ES5</name>
    <dbReference type="NCBI Taxonomy" id="591445"/>
    <lineage>
        <taxon>Eukaryota</taxon>
        <taxon>Metazoa</taxon>
        <taxon>Ecdysozoa</taxon>
        <taxon>Nematoda</taxon>
        <taxon>Chromadorea</taxon>
        <taxon>Rhabditida</taxon>
        <taxon>Tylenchina</taxon>
        <taxon>Panagrolaimomorpha</taxon>
        <taxon>Panagrolaimoidea</taxon>
        <taxon>Panagrolaimidae</taxon>
        <taxon>Panagrolaimus</taxon>
    </lineage>
</organism>
<protein>
    <submittedName>
        <fullName evidence="2">Phospholysine phosphohistidine inorganic pyrophosphate phosphatase</fullName>
    </submittedName>
</protein>
<accession>A0AC34FSK3</accession>
<evidence type="ECO:0000313" key="2">
    <source>
        <dbReference type="WBParaSite" id="ES5_v2.g20136.t1"/>
    </source>
</evidence>
<proteinExistence type="predicted"/>
<name>A0AC34FSK3_9BILA</name>
<evidence type="ECO:0000313" key="1">
    <source>
        <dbReference type="Proteomes" id="UP000887579"/>
    </source>
</evidence>
<dbReference type="WBParaSite" id="ES5_v2.g20136.t1">
    <property type="protein sequence ID" value="ES5_v2.g20136.t1"/>
    <property type="gene ID" value="ES5_v2.g20136"/>
</dbReference>
<dbReference type="Proteomes" id="UP000887579">
    <property type="component" value="Unplaced"/>
</dbReference>